<proteinExistence type="predicted"/>
<feature type="compositionally biased region" description="Basic and acidic residues" evidence="1">
    <location>
        <begin position="36"/>
        <end position="48"/>
    </location>
</feature>
<reference evidence="2" key="2">
    <citation type="submission" date="2021-02" db="EMBL/GenBank/DDBJ databases">
        <authorList>
            <person name="Kimball J.A."/>
            <person name="Haas M.W."/>
            <person name="Macchietto M."/>
            <person name="Kono T."/>
            <person name="Duquette J."/>
            <person name="Shao M."/>
        </authorList>
    </citation>
    <scope>NUCLEOTIDE SEQUENCE</scope>
    <source>
        <tissue evidence="2">Fresh leaf tissue</tissue>
    </source>
</reference>
<accession>A0A8J5T2L3</accession>
<dbReference type="AlphaFoldDB" id="A0A8J5T2L3"/>
<evidence type="ECO:0000313" key="2">
    <source>
        <dbReference type="EMBL" id="KAG8076717.1"/>
    </source>
</evidence>
<protein>
    <submittedName>
        <fullName evidence="2">Uncharacterized protein</fullName>
    </submittedName>
</protein>
<evidence type="ECO:0000313" key="3">
    <source>
        <dbReference type="Proteomes" id="UP000729402"/>
    </source>
</evidence>
<comment type="caution">
    <text evidence="2">The sequence shown here is derived from an EMBL/GenBank/DDBJ whole genome shotgun (WGS) entry which is preliminary data.</text>
</comment>
<gene>
    <name evidence="2" type="ORF">GUJ93_ZPchr0006g46423</name>
</gene>
<sequence>MNGGTGAGMPIHGMRMVGGAKIREDVVAGGGPKPRRRDEPTKRRDPRGPRLRAGDSAAYVGGAASAGGEIRGTEAAARLESAALRAGVRATGHGRGERRKRTLLCTFAYLDVRDPIRILIRLRAYRQCRNGGVAWRFGSAEKRRRRIDLPAVPRGLVVVVQPRDTARRMGEETGRMRRC</sequence>
<dbReference type="Proteomes" id="UP000729402">
    <property type="component" value="Unassembled WGS sequence"/>
</dbReference>
<organism evidence="2 3">
    <name type="scientific">Zizania palustris</name>
    <name type="common">Northern wild rice</name>
    <dbReference type="NCBI Taxonomy" id="103762"/>
    <lineage>
        <taxon>Eukaryota</taxon>
        <taxon>Viridiplantae</taxon>
        <taxon>Streptophyta</taxon>
        <taxon>Embryophyta</taxon>
        <taxon>Tracheophyta</taxon>
        <taxon>Spermatophyta</taxon>
        <taxon>Magnoliopsida</taxon>
        <taxon>Liliopsida</taxon>
        <taxon>Poales</taxon>
        <taxon>Poaceae</taxon>
        <taxon>BOP clade</taxon>
        <taxon>Oryzoideae</taxon>
        <taxon>Oryzeae</taxon>
        <taxon>Zizaniinae</taxon>
        <taxon>Zizania</taxon>
    </lineage>
</organism>
<reference evidence="2" key="1">
    <citation type="journal article" date="2021" name="bioRxiv">
        <title>Whole Genome Assembly and Annotation of Northern Wild Rice, Zizania palustris L., Supports a Whole Genome Duplication in the Zizania Genus.</title>
        <authorList>
            <person name="Haas M."/>
            <person name="Kono T."/>
            <person name="Macchietto M."/>
            <person name="Millas R."/>
            <person name="McGilp L."/>
            <person name="Shao M."/>
            <person name="Duquette J."/>
            <person name="Hirsch C.N."/>
            <person name="Kimball J."/>
        </authorList>
    </citation>
    <scope>NUCLEOTIDE SEQUENCE</scope>
    <source>
        <tissue evidence="2">Fresh leaf tissue</tissue>
    </source>
</reference>
<feature type="region of interest" description="Disordered" evidence="1">
    <location>
        <begin position="20"/>
        <end position="58"/>
    </location>
</feature>
<evidence type="ECO:0000256" key="1">
    <source>
        <dbReference type="SAM" id="MobiDB-lite"/>
    </source>
</evidence>
<name>A0A8J5T2L3_ZIZPA</name>
<dbReference type="EMBL" id="JAAALK010000283">
    <property type="protein sequence ID" value="KAG8076717.1"/>
    <property type="molecule type" value="Genomic_DNA"/>
</dbReference>
<keyword evidence="3" id="KW-1185">Reference proteome</keyword>